<dbReference type="EMBL" id="PGGM01000023">
    <property type="protein sequence ID" value="PSH56374.1"/>
    <property type="molecule type" value="Genomic_DNA"/>
</dbReference>
<reference evidence="2" key="1">
    <citation type="submission" date="2017-11" db="EMBL/GenBank/DDBJ databases">
        <authorList>
            <person name="Kuznetsova I."/>
            <person name="Sazanova A."/>
            <person name="Chirak E."/>
            <person name="Safronova V."/>
            <person name="Willems A."/>
        </authorList>
    </citation>
    <scope>NUCLEOTIDE SEQUENCE [LARGE SCALE GENOMIC DNA]</scope>
    <source>
        <strain evidence="2">CCBAU 03422</strain>
    </source>
</reference>
<evidence type="ECO:0000313" key="1">
    <source>
        <dbReference type="EMBL" id="PSH56374.1"/>
    </source>
</evidence>
<name>A0A2P7AQ75_9HYPH</name>
<sequence>MQSRVNEPYVVAVATFGGVVYEVTNVGRVIALIDILRTHAPVEFEARQPDSAAHAGLWQRSISPKL</sequence>
<proteinExistence type="predicted"/>
<evidence type="ECO:0000313" key="2">
    <source>
        <dbReference type="Proteomes" id="UP000241764"/>
    </source>
</evidence>
<organism evidence="1 2">
    <name type="scientific">Phyllobacterium sophorae</name>
    <dbReference type="NCBI Taxonomy" id="1520277"/>
    <lineage>
        <taxon>Bacteria</taxon>
        <taxon>Pseudomonadati</taxon>
        <taxon>Pseudomonadota</taxon>
        <taxon>Alphaproteobacteria</taxon>
        <taxon>Hyphomicrobiales</taxon>
        <taxon>Phyllobacteriaceae</taxon>
        <taxon>Phyllobacterium</taxon>
    </lineage>
</organism>
<dbReference type="Proteomes" id="UP000241764">
    <property type="component" value="Unassembled WGS sequence"/>
</dbReference>
<accession>A0A2P7AQ75</accession>
<keyword evidence="2" id="KW-1185">Reference proteome</keyword>
<gene>
    <name evidence="1" type="ORF">CU103_29775</name>
</gene>
<comment type="caution">
    <text evidence="1">The sequence shown here is derived from an EMBL/GenBank/DDBJ whole genome shotgun (WGS) entry which is preliminary data.</text>
</comment>
<dbReference type="AlphaFoldDB" id="A0A2P7AQ75"/>
<protein>
    <submittedName>
        <fullName evidence="1">Uncharacterized protein</fullName>
    </submittedName>
</protein>